<dbReference type="EMBL" id="CM056811">
    <property type="protein sequence ID" value="KAJ8635156.1"/>
    <property type="molecule type" value="Genomic_DNA"/>
</dbReference>
<proteinExistence type="predicted"/>
<gene>
    <name evidence="1" type="ORF">MRB53_009423</name>
</gene>
<sequence>MTKIAKPMWLVNQPRGIAVDILSYNTRIRWLRWELSTRAVRRIIKRRLSSPRGILSTYQMLIPKASFPNSTEILYELV</sequence>
<organism evidence="1 2">
    <name type="scientific">Persea americana</name>
    <name type="common">Avocado</name>
    <dbReference type="NCBI Taxonomy" id="3435"/>
    <lineage>
        <taxon>Eukaryota</taxon>
        <taxon>Viridiplantae</taxon>
        <taxon>Streptophyta</taxon>
        <taxon>Embryophyta</taxon>
        <taxon>Tracheophyta</taxon>
        <taxon>Spermatophyta</taxon>
        <taxon>Magnoliopsida</taxon>
        <taxon>Magnoliidae</taxon>
        <taxon>Laurales</taxon>
        <taxon>Lauraceae</taxon>
        <taxon>Persea</taxon>
    </lineage>
</organism>
<accession>A0ACC2LNV6</accession>
<keyword evidence="2" id="KW-1185">Reference proteome</keyword>
<dbReference type="Proteomes" id="UP001234297">
    <property type="component" value="Chromosome 3"/>
</dbReference>
<evidence type="ECO:0000313" key="1">
    <source>
        <dbReference type="EMBL" id="KAJ8635156.1"/>
    </source>
</evidence>
<comment type="caution">
    <text evidence="1">The sequence shown here is derived from an EMBL/GenBank/DDBJ whole genome shotgun (WGS) entry which is preliminary data.</text>
</comment>
<reference evidence="1 2" key="1">
    <citation type="journal article" date="2022" name="Hortic Res">
        <title>A haplotype resolved chromosomal level avocado genome allows analysis of novel avocado genes.</title>
        <authorList>
            <person name="Nath O."/>
            <person name="Fletcher S.J."/>
            <person name="Hayward A."/>
            <person name="Shaw L.M."/>
            <person name="Masouleh A.K."/>
            <person name="Furtado A."/>
            <person name="Henry R.J."/>
            <person name="Mitter N."/>
        </authorList>
    </citation>
    <scope>NUCLEOTIDE SEQUENCE [LARGE SCALE GENOMIC DNA]</scope>
    <source>
        <strain evidence="2">cv. Hass</strain>
    </source>
</reference>
<name>A0ACC2LNV6_PERAE</name>
<protein>
    <submittedName>
        <fullName evidence="1">Uncharacterized protein</fullName>
    </submittedName>
</protein>
<evidence type="ECO:0000313" key="2">
    <source>
        <dbReference type="Proteomes" id="UP001234297"/>
    </source>
</evidence>